<sequence>MLRCVKRKPSKGSEKNALAAEGSPTSLRRRMLSGSTEELSTASNSLNRPSRWSMAKKSATLSGHSTTHTLNESRSSSKTKSSSVFHPTRWRTLSLSSLFSPHKRKKHDESVTATSSGFVSPSGETDILQERSGSAISANKRPETIAIAQSHATAYDTEASTPTGMISDNERPISLSLQEDHLNKLTAAGMDDRDASDNTPTEPLSGSKPFPVVNAEDRPDQTSEKRGLLKLVSSKFGSSSNKSTGPENEHKDTSADNSADATQSFLRAARTGNKHKLADLLDSRVDIDVANLNGLTALHLAAKEAHTEVVRELLKRGANVHVATKKGNTALHVASLAGHLEIVKLLIEFGADVNCQSQNGFTPLYMAAQENHVDVVNLLLNHSANPALSTEDGFSPLAVALQQGHERVVTVLLERDSRGKTRLPALHIAAKKNDVHSATLLLNNPEVNVDHASTSGFTPLHIAAHYGNSGIAKLLLQRGANVNYAAKNSITPLHIASKWGKNEVVEQLLECGAEIDARTRDGLSPLHCAARSGHKDVVETLLKAGANVGLKTKNELTPLHMCAQGDHEKVARLLLRSGANPDAITVDYLTPLHVAAHCGSVNVALALLEAQCNVNARALNGFTALHIASKKSKKDVVELLVKHGALLEAATETGLTPLHVASFVGCTDAVEVLLQRGANVNQTTLRNETALHLVARNNQLETANVLLKHGAQVNAKTRDNQTPLHVAVRAHYRPMVALLLDAGADPNCSTKDSYTALHLATKEDSDEIVSALLKHGADSSSKTKKGYTPLHLAAKYGNLAIAHTLLEHANADPNSVGHSGFAPVHVAAYYKQSPILQLLVDYGADINKTVKNGFTPLHLSAKRNNLECVRFLLEQGANVDARSRNGYTPLHLAAQDGHLDIVQTLVEHYGAIPDAAAKDGLTPLHLAVQEDKVPVAECLLNAGASLHAATTDAHFIPLHSAAYRGQLNALRLLLSKTVESELPSILNARTRMGCTPLHLAAQQGHVQTVLKLLQSGADANARNRQGWTAAQLAYKQHYLNLFEVLQNVTTNVSDWSVPSLTGAGPDGQTDGDPKMVTGSVAFEKVEQVVDHIISDSEDEADELLPTPTLLRRRDRPRLPVGDQDSLRSRTASYDFICQQLEYMRTRLGDEMVKSDIQDGRIDGRPKSFANDQEQPVIAAKTAGQMQTVQPSPAGLSLWDFDTDNMQLTRKPIRAGFLISFLVDARGCLVEAQRRADLRFFIPPNASPAPTRIICRVLRPEFAPNHPNMNDGECLAARILEMAPFQMQFTVPILIEVPHIASLRNREREIVILRSETGSSWKEHPLEATDSAVRDALGETFDRIEPESALRDRQIHRILTYDFPQYFALLSRFRQEVVLVGSEGGLIISTVAPQVQAIFPPGALQKRIKVALQAQPIAPELVRRLVGPRVSVSPVVSIEPRRRKFHKPITITVPLPRPPPKSEQGAASNVRLLCSLSGGINPAVWEDITGVTPMTRQKDCVSFTTTVSARLWLINCPEQTSAVDIGSRIYRESIVPPVIGRFAVFVRQPMNLDMSGESPSNAVVARQSPGQSRRLHRPSAELAQLRCLCLTDDQEDKTLECLERFALIAVGTPTEVLEDTVYWIELTGNLAPVTKADSQPSLLVRPFHENRVTFPVRVRDSGFAEPEANLITGKISFLRDPRHTKPPVDDVQLPQKPVTTLDLRLPRPGESILVATADSEIIGRSELNRAMIARQLGSDWQKLAPVLGFSEEEVESIIRTPSSSPPSSHLSEQEKAEILLTMWQQKSATNGASEEKPLGNQLADALIAINRSDVIHPSMIAIRPVVSPDEQARATAVLDKKKPLPKLVEEPPKHPSTVETVPQVTPETTILAEPLDESTISTDRGISSISASVPSMSPIRTEALLSVELFPSQQIVPPSEQPSYEYLPETVVGVPAVPLTYDEQPQKVEVTRLPEVITQPRADEGTAPRVATEMARAETEDTVPPVPVIESEIPIAEASIQPIEPSQPPIPASLIPEAPLILPQAILTAETRPPQIFSAEVEAADSGRLPKHDEAPPTKVVSVPTVGTKQIEQVTPEREEKPELPKIPSEKPSEGLPVTEELVVEESVTETRRIAVDEARPLPSDTTALVVAAQELAQSIAEEGVQPAGVTEPTPGVHEESIEPAFVDRHPIQLPVAVELFPDTSLAGLSQPEAEAEPSKEHVVTHVPVEHGFVAIAAEVTEPQQPDLFEQERELPAVGTDALSDEEFEKVYLEARQYEYQPKIPVELECATAAVQISTFPPGPAGHDVTQSSPEESHSFEEVEEVLPDGTVVKSRTAITETTQSVSCHDWQEGVDAALESGRFEVQEPEEKIEVEEIEEVQPDGSVITRIITTKHIVDRVVEHAVSDELIADASPTEEDLSFPGKGDQEKTSFEVDGFTGAINGEYQVDVGMQVRDDTDQGADTDVYDKLLYTPKDQTHQKVLTTGLEDRELGISFETAEEVQSFVIVGDKITSEPHEIGTFLSDNLQYTEITYDEIAPEAAQQVFERNIAVIQSTSVELEEIDGGARNNDETYGKVNIQGDITNSPEKNRTKDWVEMEISTAGQQISEITSSIPYETKHSTAAEFGTRHRKEPQSERATESPPKYARDTKITGDDVAYIYVHELEAHEASEPQEGPKIIPQDFTPLSIPGVTPHENELSDTALGETRDIYGQERSKIQPLEEQTLWEIEGDNQKEKLWIERDIVEEGFVYVETEQKEQRPAATTKLKAVEVEEGTADAQRLDEKEKAFYTQTDHKTEHEQASEKITEQSVLAGEALKFKADQENAAKETKQQEWHDQKNKQDSEENKTRKKAREEENGLELEHEAPREAATELLEGGEFGLYAEAAGEAEAEAVVEAPAEVEELVEFEREGPFVGEARVVDYDAEQPVDREPWLEPEYEREAEYEHEPERAREPELGPEWERAVEAAAMHVAEGAPETERHADLEAETKRELGFDYEETGVSESAIEFVAAAEPAVLPMAQRNLQSHFDSFFVAESCPDSDSFSCFVSDEFAPSSHFLSSDYRVISCSVLNSPASAGLLVTGVSSTEAICDLKDEFVCDDIELFSEASVKLFDVERIIPDSSSCVSDLHLPCESQSVGVADHYYEIPGAIPNREVQSGLIYQNWSAYETASYLPSAIPAEQHVPCSSTICLECSKVKDTHIPGSSTLPDESKCIHTGVISQDVSEVAKLPVSSDSLHPLHLPLSSSLTHRFSKVHSPHFTDNEQDEVSRVRASSSQDLPSHHICTGVCSLITRSDNLSENRIHLGLTGYKRPASDIANPIPAINEVVPTHRHHSSITTNVVASKSKSPNREGKYVAKIEFKHYTSMEEVKVKSLPALLPVQLGLSNSGQPQLLANSTLPGLPDVATGILSTVELTRYEADASERSLDQQIADSSLSGCSPALQLSDFPQLCPSDQETHTPETQIQELGKGTVVYQSTEPHGLGLVKSGVVTHFEEATDRLSLTYEGDSGQRSNSVGFRMPPDDEDLQQLAAAAGVNLVTEFAENDNDDDDDAQDHSIYQRNIHEPLSSSSDKISANDKNFKSDDFSTHVSTNQVVTSALDRSMKVLTRLQTYGFRNTQAEVSVANNILARSPASDSEDILPLSLTSDLTHADRFTQRENLETQKKFVEQLVHEADSLEGGDSDEDEVIDFDCDSLDDGTAPSHSSPDAEEDMLIKETQSARSGLSPILEIPGAERNSSGDASGDSNSSLQLLNINSDQDWEERFEATLSGLPSTVLGVIQNEPFNEVQPNPTTPKDRHRVSCNSDSTGLLAMPIIDISREVTGSKPGHESQQPPKKEGSCLQSEEPMQRSGSNLGESCKMHADTRTTESSQRSPEVGGMKFDPDKFPSALLLQDLDTETLENLPSLLNATSLPSLGRDIAYEGTNCKLPLKRKISEKTDVSEEKVTTLTPVKKVCDKDNSAASLNLSSSDTTRFEQEQAHKEDPASSNTSSSLSEFERLEQAMARSSSTSVGSVPHGSSSNMSSNRSSLSEFLKNERDCAKSIESLQLTAHKSAHAIPGENNNFDAWRVTGSSISTIYEDLKGEHPMSSLTQSTESSTVIIATDPAICEKFHASQLHLPTEPNLDEDSQCPKETNGCPDFEGLIELNDEHELAETDSLTHSCMYDSLAPSVYDTTENEGPVVLTHEWASSCIQSAYDILRSRMERECDSLDSSGHAQFSGTTDSLYTNTSSICSGNAMSGDAVPSDTSEDGYSEFLPLQVYPPSRQLQQTLQYTADFPQSDFSATRISEVGQISDLNPDPQRRLERAGSSGSLTKSQYLKFHEDDALTDSLEDSGAVSDFKPQETHPYGKPVTSDRPRPGQMVASDDDQMSLTVDPGSIHHTLVIAELAPQIEIDAVSKQRRFIGSSTKEDTLFGILSGKMSAKTISSQETNELKANPSETVEILPSDELQLSPPRELTGTERKSTNLL</sequence>
<dbReference type="Gene3D" id="2.60.220.30">
    <property type="match status" value="2"/>
</dbReference>
<evidence type="ECO:0000313" key="10">
    <source>
        <dbReference type="EMBL" id="TGZ63638.1"/>
    </source>
</evidence>
<organism evidence="10 11">
    <name type="scientific">Opisthorchis felineus</name>
    <dbReference type="NCBI Taxonomy" id="147828"/>
    <lineage>
        <taxon>Eukaryota</taxon>
        <taxon>Metazoa</taxon>
        <taxon>Spiralia</taxon>
        <taxon>Lophotrochozoa</taxon>
        <taxon>Platyhelminthes</taxon>
        <taxon>Trematoda</taxon>
        <taxon>Digenea</taxon>
        <taxon>Opisthorchiida</taxon>
        <taxon>Opisthorchiata</taxon>
        <taxon>Opisthorchiidae</taxon>
        <taxon>Opisthorchis</taxon>
    </lineage>
</organism>
<dbReference type="GO" id="GO:0007165">
    <property type="term" value="P:signal transduction"/>
    <property type="evidence" value="ECO:0007669"/>
    <property type="project" value="InterPro"/>
</dbReference>
<feature type="domain" description="Death" evidence="8">
    <location>
        <begin position="1724"/>
        <end position="1815"/>
    </location>
</feature>
<feature type="compositionally biased region" description="Basic and acidic residues" evidence="7">
    <location>
        <begin position="4440"/>
        <end position="4450"/>
    </location>
</feature>
<feature type="region of interest" description="Disordered" evidence="7">
    <location>
        <begin position="1"/>
        <end position="85"/>
    </location>
</feature>
<dbReference type="FunFam" id="1.25.40.20:FF:000003">
    <property type="entry name" value="Ankyrin, isoform B"/>
    <property type="match status" value="1"/>
</dbReference>
<feature type="compositionally biased region" description="Low complexity" evidence="7">
    <location>
        <begin position="3999"/>
        <end position="4010"/>
    </location>
</feature>
<evidence type="ECO:0000313" key="11">
    <source>
        <dbReference type="Proteomes" id="UP000308267"/>
    </source>
</evidence>
<dbReference type="InterPro" id="IPR000488">
    <property type="entry name" value="Death_dom"/>
</dbReference>
<feature type="compositionally biased region" description="Polar residues" evidence="7">
    <location>
        <begin position="59"/>
        <end position="72"/>
    </location>
</feature>
<feature type="repeat" description="ANK" evidence="6">
    <location>
        <begin position="521"/>
        <end position="553"/>
    </location>
</feature>
<dbReference type="PANTHER" id="PTHR24198">
    <property type="entry name" value="ANKYRIN REPEAT AND PROTEIN KINASE DOMAIN-CONTAINING PROTEIN"/>
    <property type="match status" value="1"/>
</dbReference>
<feature type="region of interest" description="Disordered" evidence="7">
    <location>
        <begin position="3943"/>
        <end position="4010"/>
    </location>
</feature>
<protein>
    <recommendedName>
        <fullName evidence="12">Death domain-containing protein</fullName>
    </recommendedName>
</protein>
<accession>A0A4S2LRK9</accession>
<feature type="repeat" description="ANK" evidence="6">
    <location>
        <begin position="919"/>
        <end position="951"/>
    </location>
</feature>
<feature type="region of interest" description="Disordered" evidence="7">
    <location>
        <begin position="2073"/>
        <end position="2096"/>
    </location>
</feature>
<dbReference type="EMBL" id="SJOL01007106">
    <property type="protein sequence ID" value="TGZ63638.1"/>
    <property type="molecule type" value="Genomic_DNA"/>
</dbReference>
<name>A0A4S2LRK9_OPIFE</name>
<keyword evidence="11" id="KW-1185">Reference proteome</keyword>
<dbReference type="PANTHER" id="PTHR24198:SF185">
    <property type="entry name" value="ANKYRIN-3"/>
    <property type="match status" value="1"/>
</dbReference>
<evidence type="ECO:0000256" key="4">
    <source>
        <dbReference type="ARBA" id="ARBA00023043"/>
    </source>
</evidence>
<gene>
    <name evidence="10" type="ORF">CRM22_006789</name>
</gene>
<keyword evidence="3" id="KW-0677">Repeat</keyword>
<feature type="region of interest" description="Disordered" evidence="7">
    <location>
        <begin position="2603"/>
        <end position="2629"/>
    </location>
</feature>
<feature type="region of interest" description="Disordered" evidence="7">
    <location>
        <begin position="3655"/>
        <end position="3691"/>
    </location>
</feature>
<feature type="repeat" description="ANK" evidence="6">
    <location>
        <begin position="686"/>
        <end position="718"/>
    </location>
</feature>
<comment type="caution">
    <text evidence="10">The sequence shown here is derived from an EMBL/GenBank/DDBJ whole genome shotgun (WGS) entry which is preliminary data.</text>
</comment>
<feature type="domain" description="ZU5" evidence="9">
    <location>
        <begin position="1216"/>
        <end position="1371"/>
    </location>
</feature>
<evidence type="ECO:0000256" key="7">
    <source>
        <dbReference type="SAM" id="MobiDB-lite"/>
    </source>
</evidence>
<dbReference type="STRING" id="147828.A0A4S2LRK9"/>
<feature type="region of interest" description="Disordered" evidence="7">
    <location>
        <begin position="1096"/>
        <end position="1124"/>
    </location>
</feature>
<feature type="region of interest" description="Disordered" evidence="7">
    <location>
        <begin position="99"/>
        <end position="125"/>
    </location>
</feature>
<evidence type="ECO:0008006" key="12">
    <source>
        <dbReference type="Google" id="ProtNLM"/>
    </source>
</evidence>
<dbReference type="FunFam" id="1.25.40.20:FF:000095">
    <property type="entry name" value="Ankyrin 2, isoform J"/>
    <property type="match status" value="1"/>
</dbReference>
<dbReference type="InterPro" id="IPR011029">
    <property type="entry name" value="DEATH-like_dom_sf"/>
</dbReference>
<comment type="subcellular location">
    <subcellularLocation>
        <location evidence="1">Cytoplasm</location>
        <location evidence="1">Cytoskeleton</location>
    </subcellularLocation>
</comment>
<feature type="domain" description="ZU5" evidence="9">
    <location>
        <begin position="1373"/>
        <end position="1515"/>
    </location>
</feature>
<feature type="compositionally biased region" description="Basic and acidic residues" evidence="7">
    <location>
        <begin position="3953"/>
        <end position="3965"/>
    </location>
</feature>
<feature type="compositionally biased region" description="Basic residues" evidence="7">
    <location>
        <begin position="1"/>
        <end position="10"/>
    </location>
</feature>
<keyword evidence="5" id="KW-0963">Cytoplasm</keyword>
<feature type="repeat" description="ANK" evidence="6">
    <location>
        <begin position="885"/>
        <end position="908"/>
    </location>
</feature>
<dbReference type="PROSITE" id="PS50088">
    <property type="entry name" value="ANK_REPEAT"/>
    <property type="match status" value="20"/>
</dbReference>
<feature type="region of interest" description="Disordered" evidence="7">
    <location>
        <begin position="189"/>
        <end position="260"/>
    </location>
</feature>
<dbReference type="FunFam" id="2.60.220.30:FF:000009">
    <property type="entry name" value="Ankyrin 2, isoform G"/>
    <property type="match status" value="1"/>
</dbReference>
<dbReference type="Pfam" id="PF00023">
    <property type="entry name" value="Ank"/>
    <property type="match status" value="4"/>
</dbReference>
<dbReference type="PROSITE" id="PS50017">
    <property type="entry name" value="DEATH_DOMAIN"/>
    <property type="match status" value="1"/>
</dbReference>
<feature type="region of interest" description="Disordered" evidence="7">
    <location>
        <begin position="4428"/>
        <end position="4450"/>
    </location>
</feature>
<evidence type="ECO:0000256" key="5">
    <source>
        <dbReference type="ARBA" id="ARBA00023212"/>
    </source>
</evidence>
<evidence type="ECO:0000256" key="3">
    <source>
        <dbReference type="ARBA" id="ARBA00022737"/>
    </source>
</evidence>
<dbReference type="Gene3D" id="1.10.533.10">
    <property type="entry name" value="Death Domain, Fas"/>
    <property type="match status" value="1"/>
</dbReference>
<feature type="compositionally biased region" description="Low complexity" evidence="7">
    <location>
        <begin position="3943"/>
        <end position="3952"/>
    </location>
</feature>
<feature type="repeat" description="ANK" evidence="6">
    <location>
        <begin position="326"/>
        <end position="358"/>
    </location>
</feature>
<feature type="compositionally biased region" description="Low complexity" evidence="7">
    <location>
        <begin position="3717"/>
        <end position="3730"/>
    </location>
</feature>
<dbReference type="SMART" id="SM00218">
    <property type="entry name" value="ZU5"/>
    <property type="match status" value="1"/>
</dbReference>
<feature type="region of interest" description="Disordered" evidence="7">
    <location>
        <begin position="4314"/>
        <end position="4344"/>
    </location>
</feature>
<feature type="compositionally biased region" description="Basic and acidic residues" evidence="7">
    <location>
        <begin position="215"/>
        <end position="227"/>
    </location>
</feature>
<dbReference type="GO" id="GO:0005856">
    <property type="term" value="C:cytoskeleton"/>
    <property type="evidence" value="ECO:0007669"/>
    <property type="project" value="UniProtKB-SubCell"/>
</dbReference>
<proteinExistence type="predicted"/>
<dbReference type="PROSITE" id="PS50297">
    <property type="entry name" value="ANK_REP_REGION"/>
    <property type="match status" value="20"/>
</dbReference>
<dbReference type="OrthoDB" id="20872at2759"/>
<feature type="repeat" description="ANK" evidence="6">
    <location>
        <begin position="992"/>
        <end position="1024"/>
    </location>
</feature>
<feature type="region of interest" description="Disordered" evidence="7">
    <location>
        <begin position="3802"/>
        <end position="3863"/>
    </location>
</feature>
<dbReference type="SUPFAM" id="SSF48403">
    <property type="entry name" value="Ankyrin repeat"/>
    <property type="match status" value="3"/>
</dbReference>
<dbReference type="Gene3D" id="2.60.40.2660">
    <property type="match status" value="1"/>
</dbReference>
<evidence type="ECO:0000259" key="9">
    <source>
        <dbReference type="PROSITE" id="PS51145"/>
    </source>
</evidence>
<feature type="compositionally biased region" description="Basic and acidic residues" evidence="7">
    <location>
        <begin position="2074"/>
        <end position="2092"/>
    </location>
</feature>
<dbReference type="InterPro" id="IPR002110">
    <property type="entry name" value="Ankyrin_rpt"/>
</dbReference>
<dbReference type="PROSITE" id="PS51145">
    <property type="entry name" value="ZU5"/>
    <property type="match status" value="2"/>
</dbReference>
<feature type="repeat" description="ANK" evidence="6">
    <location>
        <begin position="719"/>
        <end position="751"/>
    </location>
</feature>
<dbReference type="Pfam" id="PF17809">
    <property type="entry name" value="UPA_2"/>
    <property type="match status" value="1"/>
</dbReference>
<feature type="repeat" description="ANK" evidence="6">
    <location>
        <begin position="554"/>
        <end position="586"/>
    </location>
</feature>
<dbReference type="InterPro" id="IPR000906">
    <property type="entry name" value="ZU5_dom"/>
</dbReference>
<feature type="repeat" description="ANK" evidence="6">
    <location>
        <begin position="785"/>
        <end position="808"/>
    </location>
</feature>
<evidence type="ECO:0000259" key="8">
    <source>
        <dbReference type="PROSITE" id="PS50017"/>
    </source>
</evidence>
<dbReference type="Gene3D" id="1.25.40.20">
    <property type="entry name" value="Ankyrin repeat-containing domain"/>
    <property type="match status" value="5"/>
</dbReference>
<feature type="region of interest" description="Disordered" evidence="7">
    <location>
        <begin position="3711"/>
        <end position="3730"/>
    </location>
</feature>
<keyword evidence="5" id="KW-0206">Cytoskeleton</keyword>
<feature type="repeat" description="ANK" evidence="6">
    <location>
        <begin position="488"/>
        <end position="520"/>
    </location>
</feature>
<dbReference type="Pfam" id="PF13857">
    <property type="entry name" value="Ank_5"/>
    <property type="match status" value="1"/>
</dbReference>
<evidence type="ECO:0000256" key="2">
    <source>
        <dbReference type="ARBA" id="ARBA00022553"/>
    </source>
</evidence>
<dbReference type="PRINTS" id="PR01415">
    <property type="entry name" value="ANKYRIN"/>
</dbReference>
<dbReference type="InterPro" id="IPR040745">
    <property type="entry name" value="Ankyrin_UPA"/>
</dbReference>
<feature type="repeat" description="ANK" evidence="6">
    <location>
        <begin position="587"/>
        <end position="619"/>
    </location>
</feature>
<feature type="repeat" description="ANK" evidence="6">
    <location>
        <begin position="455"/>
        <end position="487"/>
    </location>
</feature>
<feature type="region of interest" description="Disordered" evidence="7">
    <location>
        <begin position="2797"/>
        <end position="2851"/>
    </location>
</feature>
<dbReference type="InterPro" id="IPR036770">
    <property type="entry name" value="Ankyrin_rpt-contain_sf"/>
</dbReference>
<dbReference type="Proteomes" id="UP000308267">
    <property type="component" value="Unassembled WGS sequence"/>
</dbReference>
<feature type="compositionally biased region" description="Polar residues" evidence="7">
    <location>
        <begin position="111"/>
        <end position="123"/>
    </location>
</feature>
<feature type="compositionally biased region" description="Low complexity" evidence="7">
    <location>
        <begin position="73"/>
        <end position="83"/>
    </location>
</feature>
<dbReference type="SUPFAM" id="SSF47986">
    <property type="entry name" value="DEATH domain"/>
    <property type="match status" value="1"/>
</dbReference>
<feature type="repeat" description="ANK" evidence="6">
    <location>
        <begin position="392"/>
        <end position="417"/>
    </location>
</feature>
<feature type="compositionally biased region" description="Polar residues" evidence="7">
    <location>
        <begin position="33"/>
        <end position="50"/>
    </location>
</feature>
<feature type="repeat" description="ANK" evidence="6">
    <location>
        <begin position="819"/>
        <end position="851"/>
    </location>
</feature>
<evidence type="ECO:0000256" key="1">
    <source>
        <dbReference type="ARBA" id="ARBA00004245"/>
    </source>
</evidence>
<evidence type="ECO:0000256" key="6">
    <source>
        <dbReference type="PROSITE-ProRule" id="PRU00023"/>
    </source>
</evidence>
<feature type="compositionally biased region" description="Acidic residues" evidence="7">
    <location>
        <begin position="3657"/>
        <end position="3677"/>
    </location>
</feature>
<feature type="repeat" description="ANK" evidence="6">
    <location>
        <begin position="852"/>
        <end position="884"/>
    </location>
</feature>
<feature type="compositionally biased region" description="Basic and acidic residues" evidence="7">
    <location>
        <begin position="2613"/>
        <end position="2629"/>
    </location>
</feature>
<feature type="repeat" description="ANK" evidence="6">
    <location>
        <begin position="653"/>
        <end position="685"/>
    </location>
</feature>
<feature type="repeat" description="ANK" evidence="6">
    <location>
        <begin position="359"/>
        <end position="391"/>
    </location>
</feature>
<keyword evidence="2" id="KW-0597">Phosphoprotein</keyword>
<feature type="region of interest" description="Disordered" evidence="7">
    <location>
        <begin position="4269"/>
        <end position="4292"/>
    </location>
</feature>
<dbReference type="SMART" id="SM00248">
    <property type="entry name" value="ANK"/>
    <property type="match status" value="24"/>
</dbReference>
<keyword evidence="4 6" id="KW-0040">ANK repeat</keyword>
<feature type="compositionally biased region" description="Low complexity" evidence="7">
    <location>
        <begin position="229"/>
        <end position="245"/>
    </location>
</feature>
<feature type="repeat" description="ANK" evidence="6">
    <location>
        <begin position="752"/>
        <end position="784"/>
    </location>
</feature>
<dbReference type="Pfam" id="PF12796">
    <property type="entry name" value="Ank_2"/>
    <property type="match status" value="6"/>
</dbReference>
<feature type="repeat" description="ANK" evidence="6">
    <location>
        <begin position="620"/>
        <end position="652"/>
    </location>
</feature>
<feature type="region of interest" description="Disordered" evidence="7">
    <location>
        <begin position="2549"/>
        <end position="2569"/>
    </location>
</feature>
<dbReference type="Pfam" id="PF00791">
    <property type="entry name" value="ZU5"/>
    <property type="match status" value="2"/>
</dbReference>
<dbReference type="Pfam" id="PF00531">
    <property type="entry name" value="Death"/>
    <property type="match status" value="1"/>
</dbReference>
<feature type="repeat" description="ANK" evidence="6">
    <location>
        <begin position="293"/>
        <end position="325"/>
    </location>
</feature>
<dbReference type="GO" id="GO:0016020">
    <property type="term" value="C:membrane"/>
    <property type="evidence" value="ECO:0007669"/>
    <property type="project" value="UniProtKB-ARBA"/>
</dbReference>
<reference evidence="10 11" key="1">
    <citation type="journal article" date="2019" name="BMC Genomics">
        <title>New insights from Opisthorchis felineus genome: update on genomics of the epidemiologically important liver flukes.</title>
        <authorList>
            <person name="Ershov N.I."/>
            <person name="Mordvinov V.A."/>
            <person name="Prokhortchouk E.B."/>
            <person name="Pakharukova M.Y."/>
            <person name="Gunbin K.V."/>
            <person name="Ustyantsev K."/>
            <person name="Genaev M.A."/>
            <person name="Blinov A.G."/>
            <person name="Mazur A."/>
            <person name="Boulygina E."/>
            <person name="Tsygankova S."/>
            <person name="Khrameeva E."/>
            <person name="Chekanov N."/>
            <person name="Fan G."/>
            <person name="Xiao A."/>
            <person name="Zhang H."/>
            <person name="Xu X."/>
            <person name="Yang H."/>
            <person name="Solovyev V."/>
            <person name="Lee S.M."/>
            <person name="Liu X."/>
            <person name="Afonnikov D.A."/>
            <person name="Skryabin K.G."/>
        </authorList>
    </citation>
    <scope>NUCLEOTIDE SEQUENCE [LARGE SCALE GENOMIC DNA]</scope>
    <source>
        <strain evidence="10">AK-0245</strain>
        <tissue evidence="10">Whole organism</tissue>
    </source>
</reference>